<keyword evidence="9 15" id="KW-1133">Transmembrane helix</keyword>
<reference evidence="17 18" key="1">
    <citation type="submission" date="2023-01" db="EMBL/GenBank/DDBJ databases">
        <title>Minimal conservation of predation-associated metabolite biosynthetic gene clusters underscores biosynthetic potential of Myxococcota including descriptions for ten novel species: Archangium lansinium sp. nov., Myxococcus landrumus sp. nov., Nannocystis bai.</title>
        <authorList>
            <person name="Ahearne A."/>
            <person name="Stevens C."/>
            <person name="Dowd S."/>
        </authorList>
    </citation>
    <scope>NUCLEOTIDE SEQUENCE [LARGE SCALE GENOMIC DNA]</scope>
    <source>
        <strain evidence="17 18">WIWO2</strain>
    </source>
</reference>
<feature type="compositionally biased region" description="Acidic residues" evidence="14">
    <location>
        <begin position="466"/>
        <end position="517"/>
    </location>
</feature>
<feature type="transmembrane region" description="Helical" evidence="15">
    <location>
        <begin position="179"/>
        <end position="199"/>
    </location>
</feature>
<dbReference type="SUPFAM" id="SSF52540">
    <property type="entry name" value="P-loop containing nucleoside triphosphate hydrolases"/>
    <property type="match status" value="1"/>
</dbReference>
<keyword evidence="8 13" id="KW-0067">ATP-binding</keyword>
<keyword evidence="18" id="KW-1185">Reference proteome</keyword>
<evidence type="ECO:0000259" key="16">
    <source>
        <dbReference type="PROSITE" id="PS50901"/>
    </source>
</evidence>
<organism evidence="17 18">
    <name type="scientific">Sorangium atrum</name>
    <dbReference type="NCBI Taxonomy" id="2995308"/>
    <lineage>
        <taxon>Bacteria</taxon>
        <taxon>Pseudomonadati</taxon>
        <taxon>Myxococcota</taxon>
        <taxon>Polyangia</taxon>
        <taxon>Polyangiales</taxon>
        <taxon>Polyangiaceae</taxon>
        <taxon>Sorangium</taxon>
    </lineage>
</organism>
<keyword evidence="7" id="KW-0159">Chromosome partition</keyword>
<evidence type="ECO:0000256" key="14">
    <source>
        <dbReference type="SAM" id="MobiDB-lite"/>
    </source>
</evidence>
<gene>
    <name evidence="17" type="ORF">POL72_39850</name>
</gene>
<keyword evidence="5 15" id="KW-0812">Transmembrane</keyword>
<dbReference type="InterPro" id="IPR041027">
    <property type="entry name" value="FtsK_alpha"/>
</dbReference>
<evidence type="ECO:0000256" key="13">
    <source>
        <dbReference type="PROSITE-ProRule" id="PRU00289"/>
    </source>
</evidence>
<keyword evidence="6 13" id="KW-0547">Nucleotide-binding</keyword>
<dbReference type="InterPro" id="IPR018541">
    <property type="entry name" value="Ftsk_gamma"/>
</dbReference>
<protein>
    <submittedName>
        <fullName evidence="17">DNA translocase FtsK 4TM domain-containing protein</fullName>
    </submittedName>
</protein>
<dbReference type="SUPFAM" id="SSF46785">
    <property type="entry name" value="Winged helix' DNA-binding domain"/>
    <property type="match status" value="1"/>
</dbReference>
<evidence type="ECO:0000256" key="10">
    <source>
        <dbReference type="ARBA" id="ARBA00023125"/>
    </source>
</evidence>
<dbReference type="PROSITE" id="PS50901">
    <property type="entry name" value="FTSK"/>
    <property type="match status" value="1"/>
</dbReference>
<feature type="region of interest" description="Disordered" evidence="14">
    <location>
        <begin position="267"/>
        <end position="361"/>
    </location>
</feature>
<evidence type="ECO:0000256" key="12">
    <source>
        <dbReference type="ARBA" id="ARBA00023306"/>
    </source>
</evidence>
<dbReference type="SMART" id="SM00843">
    <property type="entry name" value="Ftsk_gamma"/>
    <property type="match status" value="1"/>
</dbReference>
<dbReference type="EMBL" id="JAQNDK010000005">
    <property type="protein sequence ID" value="MDC0683947.1"/>
    <property type="molecule type" value="Genomic_DNA"/>
</dbReference>
<dbReference type="InterPro" id="IPR036390">
    <property type="entry name" value="WH_DNA-bd_sf"/>
</dbReference>
<evidence type="ECO:0000313" key="18">
    <source>
        <dbReference type="Proteomes" id="UP001217485"/>
    </source>
</evidence>
<dbReference type="InterPro" id="IPR050206">
    <property type="entry name" value="FtsK/SpoIIIE/SftA"/>
</dbReference>
<evidence type="ECO:0000256" key="4">
    <source>
        <dbReference type="ARBA" id="ARBA00022618"/>
    </source>
</evidence>
<feature type="compositionally biased region" description="Basic and acidic residues" evidence="14">
    <location>
        <begin position="373"/>
        <end position="429"/>
    </location>
</feature>
<feature type="region of interest" description="Disordered" evidence="14">
    <location>
        <begin position="15"/>
        <end position="35"/>
    </location>
</feature>
<dbReference type="InterPro" id="IPR025199">
    <property type="entry name" value="FtsK_4TM"/>
</dbReference>
<feature type="transmembrane region" description="Helical" evidence="15">
    <location>
        <begin position="51"/>
        <end position="70"/>
    </location>
</feature>
<dbReference type="Proteomes" id="UP001217485">
    <property type="component" value="Unassembled WGS sequence"/>
</dbReference>
<evidence type="ECO:0000256" key="7">
    <source>
        <dbReference type="ARBA" id="ARBA00022829"/>
    </source>
</evidence>
<proteinExistence type="inferred from homology"/>
<feature type="domain" description="FtsK" evidence="16">
    <location>
        <begin position="801"/>
        <end position="1027"/>
    </location>
</feature>
<feature type="compositionally biased region" description="Basic and acidic residues" evidence="14">
    <location>
        <begin position="335"/>
        <end position="361"/>
    </location>
</feature>
<keyword evidence="10" id="KW-0238">DNA-binding</keyword>
<dbReference type="Gene3D" id="3.30.980.40">
    <property type="match status" value="1"/>
</dbReference>
<dbReference type="InterPro" id="IPR036388">
    <property type="entry name" value="WH-like_DNA-bd_sf"/>
</dbReference>
<evidence type="ECO:0000256" key="8">
    <source>
        <dbReference type="ARBA" id="ARBA00022840"/>
    </source>
</evidence>
<evidence type="ECO:0000256" key="1">
    <source>
        <dbReference type="ARBA" id="ARBA00004651"/>
    </source>
</evidence>
<feature type="transmembrane region" description="Helical" evidence="15">
    <location>
        <begin position="128"/>
        <end position="149"/>
    </location>
</feature>
<dbReference type="Gene3D" id="3.40.50.300">
    <property type="entry name" value="P-loop containing nucleotide triphosphate hydrolases"/>
    <property type="match status" value="1"/>
</dbReference>
<sequence>MHVPLFAPRRAQPAAGLGEPLRSGARGAARTSPAGIAGPAAPPGHGYARDAAALVLLVSALYSALALASFRGDPMRPEVAGDDWVGPVGAALAGTSIEAIGVIAWFVPLELALLAMPLLGARRSIASLFRLSGDIVVVIVLAALAHVAFPRAVAFGAMPLGGAVGELFGEVLRALFSNIGSYIIGLTIVALILMGRATFSFIELAHRAEQLAIAVAMRVAGWARALFGAWAAARDLERQTEAKTQSAPPIIARNSSPDAIIAALADDTDERPSDPSARATPVEPTPVEAPALDLWKSAPFDASPEEPAAPAKPRRGRKAQAREPREAAQQGVEPRGAEPRDAEPREVAIHGGEAHEVVIHGAEPRELVIHGAEPRELVIHGGEAHEVVTHGAEPREAAQRDDEPREAASRGAEPRGRAQRVAEPREGAQRRAARRRAASPAAPRGAAAEEDGDEPSFGGEAHIDEEQGDLDEEQGEVDENQGDLDEEQGDLDEDELAALDPGDDEMVTALGEPEEVDVPTPSPILPVRHRRELPAREQNAAVAHRELPAREQNAAVARREPPVRELPAREQDAAVAHRELPAREHDAAVAHRELPAREHDAAVAHRELPAREHDAAVAHREPPPAIGPERARAVAPRDPTIVDTSRALVSEKPAVVKVVPATGAGFRLPMTDMLEAAAGGRLQLDADQLKATAQLLEKTLADYGVSGKVEEIHPGPTVTTFEVSPAAGTKVSKVAGLADDLALGLSRKVRIVAPIPGKNRIGFEIPNEHRLPVNLRELVEDRRFVEMKAPLPCVLGRDIIGTPYFADLASMPHVIVAGATGAGKSVGLNVMLVSLLFRKTPEELRLLMIDPKVVELAPFDRIPHLLLPVVTDMKQAANALKWAVDEMERRYQLFANAGTKNITTYNAWVERVQRGEARPPKPPAKVSAVGADGLEVEIDAAKDGSDAALPEKIPFIVIVVDEFADLMMQQGKDVEASVARLAQKARAAGMHVILATQRPSVDVITGMIKANFPTRIAFRVAQKVDSRTILDEQGAEHLLGRGDMLIKMNGSNDTRRVQCPFCSEEEVQKITDFLRLQGEPVYDEAILRPRDDEGEEPDTSDAETDPMYDAAVRIVADTRRCSTSWLQRKLGVGYNRAAKLVEAMEKRGLVGPANGAKDREVLIAPI</sequence>
<feature type="transmembrane region" description="Helical" evidence="15">
    <location>
        <begin position="90"/>
        <end position="116"/>
    </location>
</feature>
<evidence type="ECO:0000256" key="5">
    <source>
        <dbReference type="ARBA" id="ARBA00022692"/>
    </source>
</evidence>
<keyword evidence="12" id="KW-0131">Cell cycle</keyword>
<keyword evidence="3" id="KW-1003">Cell membrane</keyword>
<keyword evidence="4" id="KW-0132">Cell division</keyword>
<evidence type="ECO:0000256" key="2">
    <source>
        <dbReference type="ARBA" id="ARBA00006474"/>
    </source>
</evidence>
<evidence type="ECO:0000256" key="15">
    <source>
        <dbReference type="SAM" id="Phobius"/>
    </source>
</evidence>
<dbReference type="CDD" id="cd01127">
    <property type="entry name" value="TrwB_TraG_TraD_VirD4"/>
    <property type="match status" value="1"/>
</dbReference>
<keyword evidence="11 15" id="KW-0472">Membrane</keyword>
<comment type="similarity">
    <text evidence="2">Belongs to the FtsK/SpoIIIE/SftA family.</text>
</comment>
<dbReference type="Pfam" id="PF13491">
    <property type="entry name" value="FtsK_4TM"/>
    <property type="match status" value="1"/>
</dbReference>
<evidence type="ECO:0000256" key="6">
    <source>
        <dbReference type="ARBA" id="ARBA00022741"/>
    </source>
</evidence>
<evidence type="ECO:0000256" key="3">
    <source>
        <dbReference type="ARBA" id="ARBA00022475"/>
    </source>
</evidence>
<evidence type="ECO:0000256" key="11">
    <source>
        <dbReference type="ARBA" id="ARBA00023136"/>
    </source>
</evidence>
<dbReference type="PANTHER" id="PTHR22683:SF41">
    <property type="entry name" value="DNA TRANSLOCASE FTSK"/>
    <property type="match status" value="1"/>
</dbReference>
<feature type="compositionally biased region" description="Basic and acidic residues" evidence="14">
    <location>
        <begin position="557"/>
        <end position="566"/>
    </location>
</feature>
<feature type="region of interest" description="Disordered" evidence="14">
    <location>
        <begin position="373"/>
        <end position="566"/>
    </location>
</feature>
<accession>A0ABT5CFP1</accession>
<dbReference type="InterPro" id="IPR002543">
    <property type="entry name" value="FtsK_dom"/>
</dbReference>
<dbReference type="PANTHER" id="PTHR22683">
    <property type="entry name" value="SPORULATION PROTEIN RELATED"/>
    <property type="match status" value="1"/>
</dbReference>
<comment type="caution">
    <text evidence="17">The sequence shown here is derived from an EMBL/GenBank/DDBJ whole genome shotgun (WGS) entry which is preliminary data.</text>
</comment>
<feature type="binding site" evidence="13">
    <location>
        <begin position="818"/>
        <end position="825"/>
    </location>
    <ligand>
        <name>ATP</name>
        <dbReference type="ChEBI" id="CHEBI:30616"/>
    </ligand>
</feature>
<dbReference type="Pfam" id="PF17854">
    <property type="entry name" value="FtsK_alpha"/>
    <property type="match status" value="1"/>
</dbReference>
<dbReference type="Pfam" id="PF09397">
    <property type="entry name" value="FtsK_gamma"/>
    <property type="match status" value="1"/>
</dbReference>
<evidence type="ECO:0000313" key="17">
    <source>
        <dbReference type="EMBL" id="MDC0683947.1"/>
    </source>
</evidence>
<evidence type="ECO:0000256" key="9">
    <source>
        <dbReference type="ARBA" id="ARBA00022989"/>
    </source>
</evidence>
<dbReference type="Gene3D" id="1.10.10.10">
    <property type="entry name" value="Winged helix-like DNA-binding domain superfamily/Winged helix DNA-binding domain"/>
    <property type="match status" value="1"/>
</dbReference>
<dbReference type="InterPro" id="IPR027417">
    <property type="entry name" value="P-loop_NTPase"/>
</dbReference>
<feature type="transmembrane region" description="Helical" evidence="15">
    <location>
        <begin position="211"/>
        <end position="233"/>
    </location>
</feature>
<name>A0ABT5CFP1_9BACT</name>
<feature type="compositionally biased region" description="Low complexity" evidence="14">
    <location>
        <begin position="298"/>
        <end position="311"/>
    </location>
</feature>
<dbReference type="Pfam" id="PF01580">
    <property type="entry name" value="FtsK_SpoIIIE"/>
    <property type="match status" value="1"/>
</dbReference>
<comment type="subcellular location">
    <subcellularLocation>
        <location evidence="1">Cell membrane</location>
        <topology evidence="1">Multi-pass membrane protein</topology>
    </subcellularLocation>
</comment>
<dbReference type="RefSeq" id="WP_272102095.1">
    <property type="nucleotide sequence ID" value="NZ_JAQNDK010000005.1"/>
</dbReference>